<name>A0AC35UHF6_9BILA</name>
<organism evidence="1 2">
    <name type="scientific">Rhabditophanes sp. KR3021</name>
    <dbReference type="NCBI Taxonomy" id="114890"/>
    <lineage>
        <taxon>Eukaryota</taxon>
        <taxon>Metazoa</taxon>
        <taxon>Ecdysozoa</taxon>
        <taxon>Nematoda</taxon>
        <taxon>Chromadorea</taxon>
        <taxon>Rhabditida</taxon>
        <taxon>Tylenchina</taxon>
        <taxon>Panagrolaimomorpha</taxon>
        <taxon>Strongyloidoidea</taxon>
        <taxon>Alloionematidae</taxon>
        <taxon>Rhabditophanes</taxon>
    </lineage>
</organism>
<protein>
    <submittedName>
        <fullName evidence="2">Alkyl transferase</fullName>
    </submittedName>
</protein>
<dbReference type="Proteomes" id="UP000095286">
    <property type="component" value="Unplaced"/>
</dbReference>
<evidence type="ECO:0000313" key="1">
    <source>
        <dbReference type="Proteomes" id="UP000095286"/>
    </source>
</evidence>
<dbReference type="WBParaSite" id="RSKR_0001129300.1">
    <property type="protein sequence ID" value="RSKR_0001129300.1"/>
    <property type="gene ID" value="RSKR_0001129300"/>
</dbReference>
<accession>A0AC35UHF6</accession>
<sequence length="315" mass="36933">MESTRKHSWFPEDNCPWWLVSMRYIMQKIGPIPNHVAFVMDGNRRFAKSKNLGSAVEGHKMGFQQLAKIIDWCREFDIKEVTVYAFSIENFKRSKEEVDGLLELAEKQFQELLDEKNELEKRKVCFRFFGDMQLLSPNLQSLTAKIELTTKNYSHAFINICLAYSSQNEIERAMKKMEAGVTAGVLKQENVTEDLLEKCLDTRYGSPIDLFIRTSGEQRFSDFLLYQCSNTHLYFDDVLWPDFGAWHLIKAVRSFQGDYDKVKQISHDLQASREKSSEFNKHDSVQEQRKFLDWVEIYQTQHLIKMAQQHPANLC</sequence>
<evidence type="ECO:0000313" key="2">
    <source>
        <dbReference type="WBParaSite" id="RSKR_0001129300.1"/>
    </source>
</evidence>
<reference evidence="2" key="1">
    <citation type="submission" date="2016-11" db="UniProtKB">
        <authorList>
            <consortium name="WormBaseParasite"/>
        </authorList>
    </citation>
    <scope>IDENTIFICATION</scope>
    <source>
        <strain evidence="2">KR3021</strain>
    </source>
</reference>
<proteinExistence type="predicted"/>